<dbReference type="NCBIfam" id="NF008628">
    <property type="entry name" value="PRK11616.1"/>
    <property type="match status" value="1"/>
</dbReference>
<dbReference type="Pfam" id="PF07119">
    <property type="entry name" value="DUF1375"/>
    <property type="match status" value="1"/>
</dbReference>
<feature type="chain" id="PRO_5040781210" evidence="2">
    <location>
        <begin position="30"/>
        <end position="126"/>
    </location>
</feature>
<accession>A0A9X1MY33</accession>
<comment type="caution">
    <text evidence="3">The sequence shown here is derived from an EMBL/GenBank/DDBJ whole genome shotgun (WGS) entry which is preliminary data.</text>
</comment>
<evidence type="ECO:0000313" key="4">
    <source>
        <dbReference type="Proteomes" id="UP001139171"/>
    </source>
</evidence>
<evidence type="ECO:0000256" key="2">
    <source>
        <dbReference type="SAM" id="SignalP"/>
    </source>
</evidence>
<evidence type="ECO:0000313" key="3">
    <source>
        <dbReference type="EMBL" id="MCD1126703.1"/>
    </source>
</evidence>
<feature type="region of interest" description="Disordered" evidence="1">
    <location>
        <begin position="84"/>
        <end position="126"/>
    </location>
</feature>
<dbReference type="RefSeq" id="WP_230609898.1">
    <property type="nucleotide sequence ID" value="NZ_JAJNAG010000028.1"/>
</dbReference>
<keyword evidence="2" id="KW-0732">Signal</keyword>
<evidence type="ECO:0000256" key="1">
    <source>
        <dbReference type="SAM" id="MobiDB-lite"/>
    </source>
</evidence>
<sequence>MMTTVKSFLLPICVSTTMFALSGCSSLMAHVAPYERYYPGTAHDIDIIGDDNHGWLMRSLLIVDLPFSAMLDTVLLPYDLYRASDTEGRSSPRKTISDSDKEKQEKGLMKGSGYSPSPQEKASDKK</sequence>
<dbReference type="AlphaFoldDB" id="A0A9X1MY33"/>
<dbReference type="PROSITE" id="PS51257">
    <property type="entry name" value="PROKAR_LIPOPROTEIN"/>
    <property type="match status" value="1"/>
</dbReference>
<keyword evidence="4" id="KW-1185">Reference proteome</keyword>
<name>A0A9X1MY33_9GAMM</name>
<feature type="signal peptide" evidence="2">
    <location>
        <begin position="1"/>
        <end position="29"/>
    </location>
</feature>
<reference evidence="3" key="1">
    <citation type="submission" date="2021-11" db="EMBL/GenBank/DDBJ databases">
        <title>Jinshanibacter sp. isolated from one year old Eriocheir sinensis.</title>
        <authorList>
            <person name="Li J.-Y."/>
            <person name="He W."/>
            <person name="Gao T.-H."/>
        </authorList>
    </citation>
    <scope>NUCLEOTIDE SEQUENCE</scope>
    <source>
        <strain evidence="3">LJY008</strain>
    </source>
</reference>
<gene>
    <name evidence="3" type="ORF">LPW36_11975</name>
</gene>
<protein>
    <submittedName>
        <fullName evidence="3">YceK/YidQ family lipoprotein</fullName>
    </submittedName>
</protein>
<feature type="compositionally biased region" description="Basic and acidic residues" evidence="1">
    <location>
        <begin position="84"/>
        <end position="108"/>
    </location>
</feature>
<organism evidence="3 4">
    <name type="scientific">Limnobaculum eriocheiris</name>
    <dbReference type="NCBI Taxonomy" id="2897391"/>
    <lineage>
        <taxon>Bacteria</taxon>
        <taxon>Pseudomonadati</taxon>
        <taxon>Pseudomonadota</taxon>
        <taxon>Gammaproteobacteria</taxon>
        <taxon>Enterobacterales</taxon>
        <taxon>Budviciaceae</taxon>
        <taxon>Limnobaculum</taxon>
    </lineage>
</organism>
<keyword evidence="3" id="KW-0449">Lipoprotein</keyword>
<dbReference type="EMBL" id="JAJNAG010000028">
    <property type="protein sequence ID" value="MCD1126703.1"/>
    <property type="molecule type" value="Genomic_DNA"/>
</dbReference>
<proteinExistence type="predicted"/>
<dbReference type="InterPro" id="IPR010780">
    <property type="entry name" value="DUF1375"/>
</dbReference>
<dbReference type="Proteomes" id="UP001139171">
    <property type="component" value="Unassembled WGS sequence"/>
</dbReference>